<feature type="region of interest" description="Disordered" evidence="1">
    <location>
        <begin position="467"/>
        <end position="515"/>
    </location>
</feature>
<feature type="compositionally biased region" description="Polar residues" evidence="1">
    <location>
        <begin position="41"/>
        <end position="51"/>
    </location>
</feature>
<feature type="compositionally biased region" description="Low complexity" evidence="1">
    <location>
        <begin position="749"/>
        <end position="761"/>
    </location>
</feature>
<feature type="compositionally biased region" description="Acidic residues" evidence="1">
    <location>
        <begin position="195"/>
        <end position="205"/>
    </location>
</feature>
<comment type="caution">
    <text evidence="2">The sequence shown here is derived from an EMBL/GenBank/DDBJ whole genome shotgun (WGS) entry which is preliminary data.</text>
</comment>
<keyword evidence="3" id="KW-1185">Reference proteome</keyword>
<evidence type="ECO:0000256" key="1">
    <source>
        <dbReference type="SAM" id="MobiDB-lite"/>
    </source>
</evidence>
<name>A0A9W6T327_CANBO</name>
<proteinExistence type="predicted"/>
<gene>
    <name evidence="2" type="ORF">Cboi02_000422100</name>
</gene>
<feature type="compositionally biased region" description="Low complexity" evidence="1">
    <location>
        <begin position="799"/>
        <end position="814"/>
    </location>
</feature>
<feature type="compositionally biased region" description="Polar residues" evidence="1">
    <location>
        <begin position="479"/>
        <end position="501"/>
    </location>
</feature>
<feature type="compositionally biased region" description="Polar residues" evidence="1">
    <location>
        <begin position="776"/>
        <end position="786"/>
    </location>
</feature>
<evidence type="ECO:0000313" key="2">
    <source>
        <dbReference type="EMBL" id="GME73899.1"/>
    </source>
</evidence>
<dbReference type="EMBL" id="BSXN01001636">
    <property type="protein sequence ID" value="GME73899.1"/>
    <property type="molecule type" value="Genomic_DNA"/>
</dbReference>
<feature type="compositionally biased region" description="Low complexity" evidence="1">
    <location>
        <begin position="502"/>
        <end position="515"/>
    </location>
</feature>
<feature type="compositionally biased region" description="Low complexity" evidence="1">
    <location>
        <begin position="654"/>
        <end position="668"/>
    </location>
</feature>
<feature type="compositionally biased region" description="Low complexity" evidence="1">
    <location>
        <begin position="23"/>
        <end position="34"/>
    </location>
</feature>
<feature type="region of interest" description="Disordered" evidence="1">
    <location>
        <begin position="651"/>
        <end position="681"/>
    </location>
</feature>
<organism evidence="2 3">
    <name type="scientific">Candida boidinii</name>
    <name type="common">Yeast</name>
    <dbReference type="NCBI Taxonomy" id="5477"/>
    <lineage>
        <taxon>Eukaryota</taxon>
        <taxon>Fungi</taxon>
        <taxon>Dikarya</taxon>
        <taxon>Ascomycota</taxon>
        <taxon>Saccharomycotina</taxon>
        <taxon>Pichiomycetes</taxon>
        <taxon>Pichiales</taxon>
        <taxon>Pichiaceae</taxon>
        <taxon>Ogataea</taxon>
        <taxon>Ogataea/Candida clade</taxon>
    </lineage>
</organism>
<feature type="region of interest" description="Disordered" evidence="1">
    <location>
        <begin position="540"/>
        <end position="560"/>
    </location>
</feature>
<evidence type="ECO:0000313" key="3">
    <source>
        <dbReference type="Proteomes" id="UP001165120"/>
    </source>
</evidence>
<reference evidence="2" key="1">
    <citation type="submission" date="2023-04" db="EMBL/GenBank/DDBJ databases">
        <title>Candida boidinii NBRC 10035.</title>
        <authorList>
            <person name="Ichikawa N."/>
            <person name="Sato H."/>
            <person name="Tonouchi N."/>
        </authorList>
    </citation>
    <scope>NUCLEOTIDE SEQUENCE</scope>
    <source>
        <strain evidence="2">NBRC 10035</strain>
    </source>
</reference>
<dbReference type="AlphaFoldDB" id="A0A9W6T327"/>
<accession>A0A9W6T327</accession>
<feature type="region of interest" description="Disordered" evidence="1">
    <location>
        <begin position="1"/>
        <end position="61"/>
    </location>
</feature>
<feature type="region of interest" description="Disordered" evidence="1">
    <location>
        <begin position="126"/>
        <end position="157"/>
    </location>
</feature>
<feature type="compositionally biased region" description="Low complexity" evidence="1">
    <location>
        <begin position="842"/>
        <end position="863"/>
    </location>
</feature>
<sequence>MVVRLNSLPPPPEKSILKKSRVNNNTLHSNSNNNKFRKNSATSSSSVLFSDSENEDDETKQSELEAYDAYDDDDTALENNRFLSKLAPRRKSLVEMTDEEILALDEQFSKKAINIDKFSFNSTPSVYTDNTVTKKNERSGSNGSNNNYTKAKLDNFSKNGKYPTNRTISHGSCCLTVKHSDFPNILLKENTSDSSNDDTDDNDSEELMKANNLSSNSAITKKKKKRNYKTYLKNINTKENLLAKRLNENTRVIMTVISGKNSTWSTIDYFLKDIARDGDIFIITCSLPIAELMTHKLRKKKSNTNGCSNTNGHDDSFVNTNEEGLYHNDTTYTISLQEAQKISEVIVNYTLAKLEKLNPTAKLQITVELMNTKDSSENYKEAIKIYSPKLVLMGTTLKNSILQNAQNSSPGPSSIHGGAVAANISASDSDDDVKKIMKFTPAIIQSYPVPVILVQTSTLNCPLAKAKDHGNDDAPPMTPGSTNNNIDNMSPGIDTTATPNLTNESVQSSSTNQTSNTIKAGSVIFKQPFVPKIEISQHRDNDDISINSSSSEDEDLFKNDDLSRRKSRAMTNATNPNEFEYDEEDEILTETLLSNTSNLNDTSSIFTRRLIILSTKLATDLSVDEFLNSGLSDDFSKLSFSNYDLKKTKSLFPTSDSTNSNSNNKDSTVLSTGRHSDPEVQSFGANLYKPITITSSNGAMVIDKASRAKFNEMAASVGLSPNLTSIPNSNAKSGSSIIDQYNRRMSVQTPPTGSTSGPSSSSRKKSSLDPIIPASPSATNPQMSADSSSSSSNHLKVPSTYTSKSASNSTSSLTYEIPSPLMKLKTAGSSNSSLVKTKSRSKSSGSSGTSPSKSGFFGKLFKK</sequence>
<feature type="region of interest" description="Disordered" evidence="1">
    <location>
        <begin position="746"/>
        <end position="863"/>
    </location>
</feature>
<feature type="region of interest" description="Disordered" evidence="1">
    <location>
        <begin position="187"/>
        <end position="220"/>
    </location>
</feature>
<protein>
    <submittedName>
        <fullName evidence="2">Unnamed protein product</fullName>
    </submittedName>
</protein>
<dbReference type="Proteomes" id="UP001165120">
    <property type="component" value="Unassembled WGS sequence"/>
</dbReference>